<evidence type="ECO:0000259" key="17">
    <source>
        <dbReference type="PROSITE" id="PS50857"/>
    </source>
</evidence>
<keyword evidence="8" id="KW-1278">Translocase</keyword>
<keyword evidence="7" id="KW-0479">Metal-binding</keyword>
<keyword evidence="6 16" id="KW-0812">Transmembrane</keyword>
<keyword evidence="19" id="KW-1185">Reference proteome</keyword>
<organism evidence="18 19">
    <name type="scientific">Pseudidiomarina insulisalsae</name>
    <dbReference type="NCBI Taxonomy" id="575789"/>
    <lineage>
        <taxon>Bacteria</taxon>
        <taxon>Pseudomonadati</taxon>
        <taxon>Pseudomonadota</taxon>
        <taxon>Gammaproteobacteria</taxon>
        <taxon>Alteromonadales</taxon>
        <taxon>Idiomarinaceae</taxon>
        <taxon>Pseudidiomarina</taxon>
    </lineage>
</organism>
<evidence type="ECO:0000256" key="12">
    <source>
        <dbReference type="ARBA" id="ARBA00023136"/>
    </source>
</evidence>
<dbReference type="InterPro" id="IPR008972">
    <property type="entry name" value="Cupredoxin"/>
</dbReference>
<dbReference type="OrthoDB" id="9783445at2"/>
<evidence type="ECO:0000256" key="11">
    <source>
        <dbReference type="ARBA" id="ARBA00023008"/>
    </source>
</evidence>
<keyword evidence="4" id="KW-0813">Transport</keyword>
<dbReference type="GO" id="GO:0042773">
    <property type="term" value="P:ATP synthesis coupled electron transport"/>
    <property type="evidence" value="ECO:0007669"/>
    <property type="project" value="TreeGrafter"/>
</dbReference>
<comment type="catalytic activity">
    <reaction evidence="15">
        <text>4 Fe(II)-[cytochrome c] + O2 + 8 H(+)(in) = 4 Fe(III)-[cytochrome c] + 2 H2O + 4 H(+)(out)</text>
        <dbReference type="Rhea" id="RHEA:11436"/>
        <dbReference type="Rhea" id="RHEA-COMP:10350"/>
        <dbReference type="Rhea" id="RHEA-COMP:14399"/>
        <dbReference type="ChEBI" id="CHEBI:15377"/>
        <dbReference type="ChEBI" id="CHEBI:15378"/>
        <dbReference type="ChEBI" id="CHEBI:15379"/>
        <dbReference type="ChEBI" id="CHEBI:29033"/>
        <dbReference type="ChEBI" id="CHEBI:29034"/>
        <dbReference type="EC" id="7.1.1.9"/>
    </reaction>
</comment>
<evidence type="ECO:0000256" key="14">
    <source>
        <dbReference type="ARBA" id="ARBA00031399"/>
    </source>
</evidence>
<name>A0A432YPP5_9GAMM</name>
<evidence type="ECO:0000256" key="6">
    <source>
        <dbReference type="ARBA" id="ARBA00022692"/>
    </source>
</evidence>
<dbReference type="RefSeq" id="WP_126753665.1">
    <property type="nucleotide sequence ID" value="NZ_PIPY01000002.1"/>
</dbReference>
<keyword evidence="10 16" id="KW-1133">Transmembrane helix</keyword>
<dbReference type="PROSITE" id="PS00078">
    <property type="entry name" value="COX2"/>
    <property type="match status" value="1"/>
</dbReference>
<evidence type="ECO:0000256" key="2">
    <source>
        <dbReference type="ARBA" id="ARBA00007866"/>
    </source>
</evidence>
<comment type="function">
    <text evidence="13">Subunits I and II form the functional core of the enzyme complex. Electrons originating in cytochrome c are transferred via heme a and Cu(A) to the binuclear center formed by heme a3 and Cu(B).</text>
</comment>
<dbReference type="Pfam" id="PF00116">
    <property type="entry name" value="COX2"/>
    <property type="match status" value="1"/>
</dbReference>
<feature type="transmembrane region" description="Helical" evidence="16">
    <location>
        <begin position="37"/>
        <end position="61"/>
    </location>
</feature>
<evidence type="ECO:0000256" key="8">
    <source>
        <dbReference type="ARBA" id="ARBA00022967"/>
    </source>
</evidence>
<dbReference type="InterPro" id="IPR002429">
    <property type="entry name" value="CcO_II-like_C"/>
</dbReference>
<dbReference type="Gene3D" id="2.60.40.420">
    <property type="entry name" value="Cupredoxins - blue copper proteins"/>
    <property type="match status" value="1"/>
</dbReference>
<evidence type="ECO:0000313" key="19">
    <source>
        <dbReference type="Proteomes" id="UP000288259"/>
    </source>
</evidence>
<dbReference type="InterPro" id="IPR034236">
    <property type="entry name" value="CuRO_CcO_Caa3_II"/>
</dbReference>
<dbReference type="CDD" id="cd04213">
    <property type="entry name" value="CuRO_CcO_Caa3_II"/>
    <property type="match status" value="1"/>
</dbReference>
<evidence type="ECO:0000256" key="15">
    <source>
        <dbReference type="ARBA" id="ARBA00047816"/>
    </source>
</evidence>
<evidence type="ECO:0000313" key="18">
    <source>
        <dbReference type="EMBL" id="RUO63100.1"/>
    </source>
</evidence>
<dbReference type="PROSITE" id="PS51257">
    <property type="entry name" value="PROKAR_LIPOPROTEIN"/>
    <property type="match status" value="1"/>
</dbReference>
<dbReference type="GO" id="GO:0016020">
    <property type="term" value="C:membrane"/>
    <property type="evidence" value="ECO:0007669"/>
    <property type="project" value="UniProtKB-SubCell"/>
</dbReference>
<evidence type="ECO:0000256" key="10">
    <source>
        <dbReference type="ARBA" id="ARBA00022989"/>
    </source>
</evidence>
<dbReference type="Gene3D" id="1.10.287.90">
    <property type="match status" value="1"/>
</dbReference>
<keyword evidence="5" id="KW-0679">Respiratory chain</keyword>
<keyword evidence="12 16" id="KW-0472">Membrane</keyword>
<keyword evidence="11" id="KW-0186">Copper</keyword>
<dbReference type="Proteomes" id="UP000288259">
    <property type="component" value="Unassembled WGS sequence"/>
</dbReference>
<evidence type="ECO:0000256" key="3">
    <source>
        <dbReference type="ARBA" id="ARBA00012949"/>
    </source>
</evidence>
<proteinExistence type="inferred from homology"/>
<feature type="domain" description="Cytochrome oxidase subunit II copper A binding" evidence="17">
    <location>
        <begin position="117"/>
        <end position="229"/>
    </location>
</feature>
<dbReference type="PANTHER" id="PTHR22888">
    <property type="entry name" value="CYTOCHROME C OXIDASE, SUBUNIT II"/>
    <property type="match status" value="1"/>
</dbReference>
<protein>
    <recommendedName>
        <fullName evidence="3">cytochrome-c oxidase</fullName>
        <ecNumber evidence="3">7.1.1.9</ecNumber>
    </recommendedName>
    <alternativeName>
        <fullName evidence="14">Cytochrome aa3 subunit 2</fullName>
    </alternativeName>
</protein>
<feature type="transmembrane region" description="Helical" evidence="16">
    <location>
        <begin position="82"/>
        <end position="103"/>
    </location>
</feature>
<gene>
    <name evidence="18" type="primary">coxB</name>
    <name evidence="18" type="ORF">CWI71_02435</name>
</gene>
<dbReference type="NCBIfam" id="TIGR02866">
    <property type="entry name" value="CoxB"/>
    <property type="match status" value="1"/>
</dbReference>
<reference evidence="19" key="1">
    <citation type="journal article" date="2018" name="Front. Microbiol.">
        <title>Genome-Based Analysis Reveals the Taxonomy and Diversity of the Family Idiomarinaceae.</title>
        <authorList>
            <person name="Liu Y."/>
            <person name="Lai Q."/>
            <person name="Shao Z."/>
        </authorList>
    </citation>
    <scope>NUCLEOTIDE SEQUENCE [LARGE SCALE GENOMIC DNA]</scope>
    <source>
        <strain evidence="19">CVS-6</strain>
    </source>
</reference>
<dbReference type="GO" id="GO:0005507">
    <property type="term" value="F:copper ion binding"/>
    <property type="evidence" value="ECO:0007669"/>
    <property type="project" value="InterPro"/>
</dbReference>
<dbReference type="GO" id="GO:0004129">
    <property type="term" value="F:cytochrome-c oxidase activity"/>
    <property type="evidence" value="ECO:0007669"/>
    <property type="project" value="UniProtKB-EC"/>
</dbReference>
<comment type="subcellular location">
    <subcellularLocation>
        <location evidence="1">Membrane</location>
        <topology evidence="1">Multi-pass membrane protein</topology>
    </subcellularLocation>
</comment>
<dbReference type="EC" id="7.1.1.9" evidence="3"/>
<dbReference type="InterPro" id="IPR045187">
    <property type="entry name" value="CcO_II"/>
</dbReference>
<evidence type="ECO:0000256" key="13">
    <source>
        <dbReference type="ARBA" id="ARBA00024688"/>
    </source>
</evidence>
<evidence type="ECO:0000256" key="9">
    <source>
        <dbReference type="ARBA" id="ARBA00022982"/>
    </source>
</evidence>
<evidence type="ECO:0000256" key="7">
    <source>
        <dbReference type="ARBA" id="ARBA00022723"/>
    </source>
</evidence>
<dbReference type="PROSITE" id="PS50857">
    <property type="entry name" value="COX2_CUA"/>
    <property type="match status" value="1"/>
</dbReference>
<evidence type="ECO:0000256" key="16">
    <source>
        <dbReference type="SAM" id="Phobius"/>
    </source>
</evidence>
<accession>A0A432YPP5</accession>
<dbReference type="SUPFAM" id="SSF49503">
    <property type="entry name" value="Cupredoxins"/>
    <property type="match status" value="1"/>
</dbReference>
<dbReference type="InterPro" id="IPR036257">
    <property type="entry name" value="Cyt_c_oxidase_su2_TM_sf"/>
</dbReference>
<sequence>MRIRIAGVTVAATSLLISGCSGPFSTLDPAGPAARSVLPLTWTMVSVALAIFFGLILLWLYAIRRNRQDLSDEDAQRLQNKWIIGGGIVLPTVALALLLLFGAPVGHKMLPLPLDEGEAMRVDVKAYQWFWRISYPDTSIQLVDEIHIPINTPIDFHITSQDVIHSFWLPRLGGKIDAIPGHTNVLRLEADEAGEYRGLCTEYCGQGHTIMQFKVIAHSAEDFEQWLQKEGGQNND</sequence>
<dbReference type="InterPro" id="IPR001505">
    <property type="entry name" value="Copper_CuA"/>
</dbReference>
<evidence type="ECO:0000256" key="1">
    <source>
        <dbReference type="ARBA" id="ARBA00004141"/>
    </source>
</evidence>
<dbReference type="GO" id="GO:0016491">
    <property type="term" value="F:oxidoreductase activity"/>
    <property type="evidence" value="ECO:0007669"/>
    <property type="project" value="InterPro"/>
</dbReference>
<keyword evidence="9" id="KW-0249">Electron transport</keyword>
<dbReference type="PANTHER" id="PTHR22888:SF9">
    <property type="entry name" value="CYTOCHROME C OXIDASE SUBUNIT 2"/>
    <property type="match status" value="1"/>
</dbReference>
<comment type="similarity">
    <text evidence="2">Belongs to the cytochrome c oxidase subunit 2 family.</text>
</comment>
<dbReference type="EMBL" id="PIPY01000002">
    <property type="protein sequence ID" value="RUO63100.1"/>
    <property type="molecule type" value="Genomic_DNA"/>
</dbReference>
<evidence type="ECO:0000256" key="4">
    <source>
        <dbReference type="ARBA" id="ARBA00022448"/>
    </source>
</evidence>
<dbReference type="InterPro" id="IPR014222">
    <property type="entry name" value="Cyt_c_oxidase_su2"/>
</dbReference>
<dbReference type="AlphaFoldDB" id="A0A432YPP5"/>
<comment type="caution">
    <text evidence="18">The sequence shown here is derived from an EMBL/GenBank/DDBJ whole genome shotgun (WGS) entry which is preliminary data.</text>
</comment>
<evidence type="ECO:0000256" key="5">
    <source>
        <dbReference type="ARBA" id="ARBA00022660"/>
    </source>
</evidence>